<dbReference type="Gene3D" id="2.60.120.560">
    <property type="entry name" value="Exo-inulinase, domain 1"/>
    <property type="match status" value="1"/>
</dbReference>
<dbReference type="Pfam" id="PF08244">
    <property type="entry name" value="Glyco_hydro_32C"/>
    <property type="match status" value="1"/>
</dbReference>
<organism evidence="7 8">
    <name type="scientific">Lentisphaera profundi</name>
    <dbReference type="NCBI Taxonomy" id="1658616"/>
    <lineage>
        <taxon>Bacteria</taxon>
        <taxon>Pseudomonadati</taxon>
        <taxon>Lentisphaerota</taxon>
        <taxon>Lentisphaeria</taxon>
        <taxon>Lentisphaerales</taxon>
        <taxon>Lentisphaeraceae</taxon>
        <taxon>Lentisphaera</taxon>
    </lineage>
</organism>
<sequence length="524" mass="59268">MTLKLYVKILLTLTITSGAFLELKAEDDPRFNKKHMTFESYKDVGYDQKYRPQFHFTSRKNWLNDPNGLVYYDGEWHMYFQHVSIKNGDGPKSWGHAVSKDMLHWEQLPHAILPYKSGSGKGGVIWSGSAVVDHNNSLGKQVGDTKTLVAYFTLTAGPMEQCAAYSTDKGRTYTLINDGDPVVPNQGIWKGERDPKVFWHEATKKWIMAVIVAGPDKLVRIWNSDDMVNWTKTGDFSRNFVECFDMYELPLDGNKNNTKWVCNDAAFYYQIGDFDGSVFKSDNKMLLGDWGGRRFFKAFYASQTFNNSPDGRVYQIAWLKGAGKNNPFKKHELPFTQQMSFPCELTLKSTAEGERMYRWPIDGIKKLYKKSHTFENLTTASKASAAVSGIKGDLVDMIVEFEPSGDDLVTFNICGLDVVYGNSTMFPDKNGKMVKVKSIEFRDIDRGTDLIKIPAPSVDGKVSLRILLDRLSIEMFVNEGAYVAASYCLPTSDKISFKVSKGDDLKINSLVVNELNSIWKGTEK</sequence>
<accession>A0ABY7VVI0</accession>
<dbReference type="SUPFAM" id="SSF49899">
    <property type="entry name" value="Concanavalin A-like lectins/glucanases"/>
    <property type="match status" value="1"/>
</dbReference>
<evidence type="ECO:0000259" key="6">
    <source>
        <dbReference type="Pfam" id="PF08244"/>
    </source>
</evidence>
<evidence type="ECO:0000313" key="8">
    <source>
        <dbReference type="Proteomes" id="UP001214250"/>
    </source>
</evidence>
<evidence type="ECO:0000256" key="1">
    <source>
        <dbReference type="ARBA" id="ARBA00009902"/>
    </source>
</evidence>
<keyword evidence="2 4" id="KW-0378">Hydrolase</keyword>
<dbReference type="PANTHER" id="PTHR42800:SF1">
    <property type="entry name" value="EXOINULINASE INUD (AFU_ORTHOLOGUE AFUA_5G00480)"/>
    <property type="match status" value="1"/>
</dbReference>
<evidence type="ECO:0000313" key="7">
    <source>
        <dbReference type="EMBL" id="WDE97717.1"/>
    </source>
</evidence>
<dbReference type="Gene3D" id="2.115.10.20">
    <property type="entry name" value="Glycosyl hydrolase domain, family 43"/>
    <property type="match status" value="1"/>
</dbReference>
<reference evidence="7 8" key="1">
    <citation type="submission" date="2023-02" db="EMBL/GenBank/DDBJ databases">
        <title>Genome sequence of Lentisphaera profundi SAORIC-696.</title>
        <authorList>
            <person name="Kim e."/>
            <person name="Cho J.-C."/>
            <person name="Choi A."/>
            <person name="Kang I."/>
        </authorList>
    </citation>
    <scope>NUCLEOTIDE SEQUENCE [LARGE SCALE GENOMIC DNA]</scope>
    <source>
        <strain evidence="7 8">SAORIC-696</strain>
    </source>
</reference>
<dbReference type="CDD" id="cd18622">
    <property type="entry name" value="GH32_Inu-like"/>
    <property type="match status" value="1"/>
</dbReference>
<name>A0ABY7VVI0_9BACT</name>
<protein>
    <submittedName>
        <fullName evidence="7">Glycoside hydrolase family 32 protein</fullName>
    </submittedName>
</protein>
<dbReference type="Pfam" id="PF00251">
    <property type="entry name" value="Glyco_hydro_32N"/>
    <property type="match status" value="1"/>
</dbReference>
<evidence type="ECO:0000256" key="2">
    <source>
        <dbReference type="ARBA" id="ARBA00022801"/>
    </source>
</evidence>
<feature type="domain" description="Glycosyl hydrolase family 32 N-terminal" evidence="5">
    <location>
        <begin position="55"/>
        <end position="360"/>
    </location>
</feature>
<proteinExistence type="inferred from homology"/>
<dbReference type="RefSeq" id="WP_274152276.1">
    <property type="nucleotide sequence ID" value="NZ_CP117812.1"/>
</dbReference>
<dbReference type="InterPro" id="IPR023296">
    <property type="entry name" value="Glyco_hydro_beta-prop_sf"/>
</dbReference>
<keyword evidence="3 4" id="KW-0326">Glycosidase</keyword>
<keyword evidence="8" id="KW-1185">Reference proteome</keyword>
<evidence type="ECO:0000259" key="5">
    <source>
        <dbReference type="Pfam" id="PF00251"/>
    </source>
</evidence>
<dbReference type="SMART" id="SM00640">
    <property type="entry name" value="Glyco_32"/>
    <property type="match status" value="1"/>
</dbReference>
<dbReference type="InterPro" id="IPR001362">
    <property type="entry name" value="Glyco_hydro_32"/>
</dbReference>
<dbReference type="GO" id="GO:0016787">
    <property type="term" value="F:hydrolase activity"/>
    <property type="evidence" value="ECO:0007669"/>
    <property type="project" value="UniProtKB-KW"/>
</dbReference>
<dbReference type="EMBL" id="CP117812">
    <property type="protein sequence ID" value="WDE97717.1"/>
    <property type="molecule type" value="Genomic_DNA"/>
</dbReference>
<dbReference type="InterPro" id="IPR013189">
    <property type="entry name" value="Glyco_hydro_32_C"/>
</dbReference>
<dbReference type="InterPro" id="IPR013320">
    <property type="entry name" value="ConA-like_dom_sf"/>
</dbReference>
<comment type="similarity">
    <text evidence="1 4">Belongs to the glycosyl hydrolase 32 family.</text>
</comment>
<feature type="domain" description="Glycosyl hydrolase family 32 C-terminal" evidence="6">
    <location>
        <begin position="365"/>
        <end position="512"/>
    </location>
</feature>
<gene>
    <name evidence="7" type="ORF">PQO03_17975</name>
</gene>
<dbReference type="PANTHER" id="PTHR42800">
    <property type="entry name" value="EXOINULINASE INUD (AFU_ORTHOLOGUE AFUA_5G00480)"/>
    <property type="match status" value="1"/>
</dbReference>
<evidence type="ECO:0000256" key="4">
    <source>
        <dbReference type="RuleBase" id="RU362110"/>
    </source>
</evidence>
<evidence type="ECO:0000256" key="3">
    <source>
        <dbReference type="ARBA" id="ARBA00023295"/>
    </source>
</evidence>
<dbReference type="Proteomes" id="UP001214250">
    <property type="component" value="Chromosome 2"/>
</dbReference>
<dbReference type="InterPro" id="IPR013148">
    <property type="entry name" value="Glyco_hydro_32_N"/>
</dbReference>
<dbReference type="SUPFAM" id="SSF75005">
    <property type="entry name" value="Arabinanase/levansucrase/invertase"/>
    <property type="match status" value="1"/>
</dbReference>